<gene>
    <name evidence="2" type="ORF">RY831_27545</name>
</gene>
<protein>
    <submittedName>
        <fullName evidence="2">DUF5710 domain-containing protein</fullName>
    </submittedName>
</protein>
<feature type="domain" description="DUF5710" evidence="1">
    <location>
        <begin position="67"/>
        <end position="110"/>
    </location>
</feature>
<sequence length="112" mass="11832">MPVSAPPFDPPYISMHAGDGNTEYIETLADGSTRAVPAAAFGPALPSAHDVAVSRTAASSSTPSSSKLYLNVPYAEKDEAKALGARWDAAKKKWYAPPGAEAGRFERWLPQA</sequence>
<comment type="caution">
    <text evidence="2">The sequence shown here is derived from an EMBL/GenBank/DDBJ whole genome shotgun (WGS) entry which is preliminary data.</text>
</comment>
<reference evidence="2 3" key="1">
    <citation type="submission" date="2023-10" db="EMBL/GenBank/DDBJ databases">
        <title>Noviherbaspirillum sp. CPCC 100848 genome assembly.</title>
        <authorList>
            <person name="Li X.Y."/>
            <person name="Fang X.M."/>
        </authorList>
    </citation>
    <scope>NUCLEOTIDE SEQUENCE [LARGE SCALE GENOMIC DNA]</scope>
    <source>
        <strain evidence="2 3">CPCC 100848</strain>
    </source>
</reference>
<dbReference type="Proteomes" id="UP001352263">
    <property type="component" value="Unassembled WGS sequence"/>
</dbReference>
<evidence type="ECO:0000259" key="1">
    <source>
        <dbReference type="Pfam" id="PF18974"/>
    </source>
</evidence>
<accession>A0ABU6JGX2</accession>
<dbReference type="InterPro" id="IPR043764">
    <property type="entry name" value="DUF5710"/>
</dbReference>
<evidence type="ECO:0000313" key="2">
    <source>
        <dbReference type="EMBL" id="MEC4722918.1"/>
    </source>
</evidence>
<keyword evidence="3" id="KW-1185">Reference proteome</keyword>
<dbReference type="EMBL" id="JAWIIV010000039">
    <property type="protein sequence ID" value="MEC4722918.1"/>
    <property type="molecule type" value="Genomic_DNA"/>
</dbReference>
<evidence type="ECO:0000313" key="3">
    <source>
        <dbReference type="Proteomes" id="UP001352263"/>
    </source>
</evidence>
<dbReference type="Pfam" id="PF18974">
    <property type="entry name" value="DUF5710"/>
    <property type="match status" value="1"/>
</dbReference>
<organism evidence="2 3">
    <name type="scientific">Noviherbaspirillum album</name>
    <dbReference type="NCBI Taxonomy" id="3080276"/>
    <lineage>
        <taxon>Bacteria</taxon>
        <taxon>Pseudomonadati</taxon>
        <taxon>Pseudomonadota</taxon>
        <taxon>Betaproteobacteria</taxon>
        <taxon>Burkholderiales</taxon>
        <taxon>Oxalobacteraceae</taxon>
        <taxon>Noviherbaspirillum</taxon>
    </lineage>
</organism>
<dbReference type="RefSeq" id="WP_326509544.1">
    <property type="nucleotide sequence ID" value="NZ_JAWIIV010000039.1"/>
</dbReference>
<name>A0ABU6JGX2_9BURK</name>
<proteinExistence type="predicted"/>